<feature type="transmembrane region" description="Helical" evidence="5">
    <location>
        <begin position="274"/>
        <end position="292"/>
    </location>
</feature>
<evidence type="ECO:0000313" key="6">
    <source>
        <dbReference type="EMBL" id="KAF7926644.1"/>
    </source>
</evidence>
<evidence type="ECO:0000256" key="2">
    <source>
        <dbReference type="ARBA" id="ARBA00022692"/>
    </source>
</evidence>
<proteinExistence type="predicted"/>
<dbReference type="SMART" id="SM01417">
    <property type="entry name" value="Solute_trans_a"/>
    <property type="match status" value="1"/>
</dbReference>
<feature type="transmembrane region" description="Helical" evidence="5">
    <location>
        <begin position="117"/>
        <end position="135"/>
    </location>
</feature>
<comment type="caution">
    <text evidence="6">The sequence shown here is derived from an EMBL/GenBank/DDBJ whole genome shotgun (WGS) entry which is preliminary data.</text>
</comment>
<dbReference type="GeneID" id="62153741"/>
<reference evidence="6 7" key="1">
    <citation type="journal article" date="2020" name="Genome Biol. Evol.">
        <title>Comparative genomics of Sclerotiniaceae.</title>
        <authorList>
            <person name="Valero Jimenez C.A."/>
            <person name="Steentjes M."/>
            <person name="Scholten O.E."/>
            <person name="Van Kan J.A.L."/>
        </authorList>
    </citation>
    <scope>NUCLEOTIDE SEQUENCE [LARGE SCALE GENOMIC DNA]</scope>
    <source>
        <strain evidence="6 7">MUCL 94</strain>
    </source>
</reference>
<evidence type="ECO:0000256" key="1">
    <source>
        <dbReference type="ARBA" id="ARBA00004141"/>
    </source>
</evidence>
<comment type="subcellular location">
    <subcellularLocation>
        <location evidence="1">Membrane</location>
        <topology evidence="1">Multi-pass membrane protein</topology>
    </subcellularLocation>
</comment>
<dbReference type="GO" id="GO:0016020">
    <property type="term" value="C:membrane"/>
    <property type="evidence" value="ECO:0007669"/>
    <property type="project" value="UniProtKB-SubCell"/>
</dbReference>
<keyword evidence="4 5" id="KW-0472">Membrane</keyword>
<evidence type="ECO:0000256" key="3">
    <source>
        <dbReference type="ARBA" id="ARBA00022989"/>
    </source>
</evidence>
<feature type="transmembrane region" description="Helical" evidence="5">
    <location>
        <begin position="193"/>
        <end position="213"/>
    </location>
</feature>
<keyword evidence="7" id="KW-1185">Reference proteome</keyword>
<dbReference type="RefSeq" id="XP_038728378.1">
    <property type="nucleotide sequence ID" value="XM_038880668.1"/>
</dbReference>
<feature type="transmembrane region" description="Helical" evidence="5">
    <location>
        <begin position="87"/>
        <end position="105"/>
    </location>
</feature>
<protein>
    <recommendedName>
        <fullName evidence="8">DUF300-domain-containing protein</fullName>
    </recommendedName>
</protein>
<dbReference type="PANTHER" id="PTHR23423">
    <property type="entry name" value="ORGANIC SOLUTE TRANSPORTER-RELATED"/>
    <property type="match status" value="1"/>
</dbReference>
<sequence length="353" mass="39752">MQYLPIQARDVHFLDLSKRSSDSSKNHTCPVENRNDPPQVPFIGNLSFHQFIQILSGACLAFSLLLSIFLIFRHATHYSMPREQKQIIFMIPVFATISFLCIHFEKASAYISPINEFYEAFAFAAFFQLLYTYVLEETHAQSFSGQTSELPTIRKTAIQIFQFPAIMFIVFLIEEISEAKGTYCETEIKIYFTRIWCVILRIGSTIIAILGLLRFYKSTKFLTAARKPLHKLMAFKGIVFLNFLQSIVFAFLSSRLSPTNKLTTRDLTAGIPNLLISLEMVIFSILFLKFYAVGEYAKGTETYQGGSMGIKAIAGAANFIAFKGEMAGMAMGKENIEKGGNVSTYSSYKAPSV</sequence>
<feature type="transmembrane region" description="Helical" evidence="5">
    <location>
        <begin position="234"/>
        <end position="254"/>
    </location>
</feature>
<dbReference type="Pfam" id="PF03619">
    <property type="entry name" value="Solute_trans_a"/>
    <property type="match status" value="1"/>
</dbReference>
<organism evidence="6 7">
    <name type="scientific">Botrytis byssoidea</name>
    <dbReference type="NCBI Taxonomy" id="139641"/>
    <lineage>
        <taxon>Eukaryota</taxon>
        <taxon>Fungi</taxon>
        <taxon>Dikarya</taxon>
        <taxon>Ascomycota</taxon>
        <taxon>Pezizomycotina</taxon>
        <taxon>Leotiomycetes</taxon>
        <taxon>Helotiales</taxon>
        <taxon>Sclerotiniaceae</taxon>
        <taxon>Botrytis</taxon>
    </lineage>
</organism>
<dbReference type="InterPro" id="IPR005178">
    <property type="entry name" value="Ostalpha/TMEM184C"/>
</dbReference>
<name>A0A9P5LVR5_9HELO</name>
<feature type="transmembrane region" description="Helical" evidence="5">
    <location>
        <begin position="156"/>
        <end position="173"/>
    </location>
</feature>
<evidence type="ECO:0000256" key="5">
    <source>
        <dbReference type="SAM" id="Phobius"/>
    </source>
</evidence>
<accession>A0A9P5LVR5</accession>
<evidence type="ECO:0000256" key="4">
    <source>
        <dbReference type="ARBA" id="ARBA00023136"/>
    </source>
</evidence>
<keyword evidence="3 5" id="KW-1133">Transmembrane helix</keyword>
<feature type="transmembrane region" description="Helical" evidence="5">
    <location>
        <begin position="51"/>
        <end position="75"/>
    </location>
</feature>
<dbReference type="EMBL" id="RCSW01000026">
    <property type="protein sequence ID" value="KAF7926644.1"/>
    <property type="molecule type" value="Genomic_DNA"/>
</dbReference>
<gene>
    <name evidence="6" type="ORF">EAE97_010153</name>
</gene>
<evidence type="ECO:0000313" key="7">
    <source>
        <dbReference type="Proteomes" id="UP000710849"/>
    </source>
</evidence>
<dbReference type="AlphaFoldDB" id="A0A9P5LVR5"/>
<evidence type="ECO:0008006" key="8">
    <source>
        <dbReference type="Google" id="ProtNLM"/>
    </source>
</evidence>
<dbReference type="Proteomes" id="UP000710849">
    <property type="component" value="Unassembled WGS sequence"/>
</dbReference>
<keyword evidence="2 5" id="KW-0812">Transmembrane</keyword>